<dbReference type="InterPro" id="IPR036291">
    <property type="entry name" value="NAD(P)-bd_dom_sf"/>
</dbReference>
<dbReference type="SUPFAM" id="SSF53223">
    <property type="entry name" value="Aminoacid dehydrogenase-like, N-terminal domain"/>
    <property type="match status" value="1"/>
</dbReference>
<dbReference type="EMBL" id="CAEZZZ010000002">
    <property type="protein sequence ID" value="CAB4770317.1"/>
    <property type="molecule type" value="Genomic_DNA"/>
</dbReference>
<evidence type="ECO:0000313" key="6">
    <source>
        <dbReference type="EMBL" id="CAB4793755.1"/>
    </source>
</evidence>
<dbReference type="EMBL" id="CAFAAR010000001">
    <property type="protein sequence ID" value="CAB4793755.1"/>
    <property type="molecule type" value="Genomic_DNA"/>
</dbReference>
<sequence length="267" mass="28766">MTIRCAVLGSPISHSLSPALHMRAYRELGIQGSYTAIDVPSGHLEKFISALDESWTGFSLTMPLKEEVLAIASDVSSLAQQTNSANTLIRNRRGWQAESTDVPGFVDALSAAGFSKFSTIAILGSGATARSAVAAFDNAGVAITVIHRSSQREPHMAAAAKKANLNFLPWGSKIPDVDLLINTTPSRVADVYASNVVAHGVFFEALYNPWPTKLLASWRQNGGESVDGLDLLVHQGLYQIELMTGQVIDHKNLWPILRLAGLEAMNK</sequence>
<gene>
    <name evidence="2" type="ORF">UFOPK1773_00954</name>
    <name evidence="3" type="ORF">UFOPK2288_00105</name>
    <name evidence="4" type="ORF">UFOPK2589_00430</name>
    <name evidence="5" type="ORF">UFOPK2931_00108</name>
    <name evidence="6" type="ORF">UFOPK3056_00031</name>
    <name evidence="7" type="ORF">UFOPK3558_00108</name>
    <name evidence="8" type="ORF">UFOPK3916_00302</name>
    <name evidence="9" type="ORF">UFOPK4074_00290</name>
</gene>
<evidence type="ECO:0000313" key="4">
    <source>
        <dbReference type="EMBL" id="CAB4693753.1"/>
    </source>
</evidence>
<name>A0A6J6PAN3_9ZZZZ</name>
<dbReference type="InterPro" id="IPR022893">
    <property type="entry name" value="Shikimate_DH_fam"/>
</dbReference>
<dbReference type="EMBL" id="CAFBOE010000012">
    <property type="protein sequence ID" value="CAB4969827.1"/>
    <property type="molecule type" value="Genomic_DNA"/>
</dbReference>
<organism evidence="4">
    <name type="scientific">freshwater metagenome</name>
    <dbReference type="NCBI Taxonomy" id="449393"/>
    <lineage>
        <taxon>unclassified sequences</taxon>
        <taxon>metagenomes</taxon>
        <taxon>ecological metagenomes</taxon>
    </lineage>
</organism>
<evidence type="ECO:0000259" key="1">
    <source>
        <dbReference type="Pfam" id="PF08501"/>
    </source>
</evidence>
<dbReference type="EMBL" id="CAFBPG010000013">
    <property type="protein sequence ID" value="CAB5004807.1"/>
    <property type="molecule type" value="Genomic_DNA"/>
</dbReference>
<dbReference type="InterPro" id="IPR046346">
    <property type="entry name" value="Aminoacid_DH-like_N_sf"/>
</dbReference>
<evidence type="ECO:0000313" key="7">
    <source>
        <dbReference type="EMBL" id="CAB4891401.1"/>
    </source>
</evidence>
<dbReference type="GO" id="GO:0050661">
    <property type="term" value="F:NADP binding"/>
    <property type="evidence" value="ECO:0007669"/>
    <property type="project" value="TreeGrafter"/>
</dbReference>
<evidence type="ECO:0000313" key="2">
    <source>
        <dbReference type="EMBL" id="CAB4593276.1"/>
    </source>
</evidence>
<dbReference type="InterPro" id="IPR013708">
    <property type="entry name" value="Shikimate_DH-bd_N"/>
</dbReference>
<dbReference type="SUPFAM" id="SSF51735">
    <property type="entry name" value="NAD(P)-binding Rossmann-fold domains"/>
    <property type="match status" value="1"/>
</dbReference>
<dbReference type="EMBL" id="CAEZUA010000067">
    <property type="protein sequence ID" value="CAB4593276.1"/>
    <property type="molecule type" value="Genomic_DNA"/>
</dbReference>
<accession>A0A6J6PAN3</accession>
<evidence type="ECO:0000313" key="9">
    <source>
        <dbReference type="EMBL" id="CAB5004807.1"/>
    </source>
</evidence>
<reference evidence="4" key="1">
    <citation type="submission" date="2020-05" db="EMBL/GenBank/DDBJ databases">
        <authorList>
            <person name="Chiriac C."/>
            <person name="Salcher M."/>
            <person name="Ghai R."/>
            <person name="Kavagutti S V."/>
        </authorList>
    </citation>
    <scope>NUCLEOTIDE SEQUENCE</scope>
</reference>
<dbReference type="CDD" id="cd01065">
    <property type="entry name" value="NAD_bind_Shikimate_DH"/>
    <property type="match status" value="1"/>
</dbReference>
<dbReference type="EMBL" id="CAEZWS010000003">
    <property type="protein sequence ID" value="CAB4655884.1"/>
    <property type="molecule type" value="Genomic_DNA"/>
</dbReference>
<feature type="domain" description="Shikimate dehydrogenase substrate binding N-terminal" evidence="1">
    <location>
        <begin position="7"/>
        <end position="88"/>
    </location>
</feature>
<evidence type="ECO:0000313" key="3">
    <source>
        <dbReference type="EMBL" id="CAB4655884.1"/>
    </source>
</evidence>
<evidence type="ECO:0000313" key="8">
    <source>
        <dbReference type="EMBL" id="CAB4969827.1"/>
    </source>
</evidence>
<dbReference type="GO" id="GO:0019632">
    <property type="term" value="P:shikimate metabolic process"/>
    <property type="evidence" value="ECO:0007669"/>
    <property type="project" value="TreeGrafter"/>
</dbReference>
<dbReference type="PANTHER" id="PTHR21089">
    <property type="entry name" value="SHIKIMATE DEHYDROGENASE"/>
    <property type="match status" value="1"/>
</dbReference>
<proteinExistence type="predicted"/>
<dbReference type="GO" id="GO:0005829">
    <property type="term" value="C:cytosol"/>
    <property type="evidence" value="ECO:0007669"/>
    <property type="project" value="TreeGrafter"/>
</dbReference>
<dbReference type="GO" id="GO:0009423">
    <property type="term" value="P:chorismate biosynthetic process"/>
    <property type="evidence" value="ECO:0007669"/>
    <property type="project" value="TreeGrafter"/>
</dbReference>
<dbReference type="GO" id="GO:0004764">
    <property type="term" value="F:shikimate 3-dehydrogenase (NADP+) activity"/>
    <property type="evidence" value="ECO:0007669"/>
    <property type="project" value="InterPro"/>
</dbReference>
<dbReference type="EMBL" id="CAEZXT010000017">
    <property type="protein sequence ID" value="CAB4693753.1"/>
    <property type="molecule type" value="Genomic_DNA"/>
</dbReference>
<dbReference type="NCBIfam" id="NF001311">
    <property type="entry name" value="PRK00258.1-3"/>
    <property type="match status" value="1"/>
</dbReference>
<dbReference type="PANTHER" id="PTHR21089:SF1">
    <property type="entry name" value="BIFUNCTIONAL 3-DEHYDROQUINATE DEHYDRATASE_SHIKIMATE DEHYDROGENASE, CHLOROPLASTIC"/>
    <property type="match status" value="1"/>
</dbReference>
<protein>
    <submittedName>
        <fullName evidence="4">Unannotated protein</fullName>
    </submittedName>
</protein>
<evidence type="ECO:0000313" key="5">
    <source>
        <dbReference type="EMBL" id="CAB4770317.1"/>
    </source>
</evidence>
<dbReference type="AlphaFoldDB" id="A0A6J6PAN3"/>
<dbReference type="EMBL" id="CAFBMI010000004">
    <property type="protein sequence ID" value="CAB4891401.1"/>
    <property type="molecule type" value="Genomic_DNA"/>
</dbReference>
<dbReference type="Gene3D" id="3.40.50.10860">
    <property type="entry name" value="Leucine Dehydrogenase, chain A, domain 1"/>
    <property type="match status" value="1"/>
</dbReference>
<dbReference type="Gene3D" id="3.40.50.720">
    <property type="entry name" value="NAD(P)-binding Rossmann-like Domain"/>
    <property type="match status" value="1"/>
</dbReference>
<dbReference type="Pfam" id="PF08501">
    <property type="entry name" value="Shikimate_dh_N"/>
    <property type="match status" value="1"/>
</dbReference>